<reference evidence="2" key="1">
    <citation type="journal article" date="2023" name="Genome Biol. Evol.">
        <title>First Whole Genome Sequence and Flow Cytometry Genome Size Data for the Lichen-Forming Fungus Ramalina farinacea (Ascomycota).</title>
        <authorList>
            <person name="Llewellyn T."/>
            <person name="Mian S."/>
            <person name="Hill R."/>
            <person name="Leitch I.J."/>
            <person name="Gaya E."/>
        </authorList>
    </citation>
    <scope>NUCLEOTIDE SEQUENCE</scope>
    <source>
        <strain evidence="2">LIQ254RAFAR</strain>
    </source>
</reference>
<proteinExistence type="predicted"/>
<evidence type="ECO:0000256" key="1">
    <source>
        <dbReference type="SAM" id="MobiDB-lite"/>
    </source>
</evidence>
<feature type="compositionally biased region" description="Polar residues" evidence="1">
    <location>
        <begin position="28"/>
        <end position="42"/>
    </location>
</feature>
<protein>
    <submittedName>
        <fullName evidence="2">Uncharacterized protein</fullName>
    </submittedName>
</protein>
<dbReference type="EMBL" id="JAPUFD010000004">
    <property type="protein sequence ID" value="MDI1486678.1"/>
    <property type="molecule type" value="Genomic_DNA"/>
</dbReference>
<keyword evidence="3" id="KW-1185">Reference proteome</keyword>
<dbReference type="AlphaFoldDB" id="A0AA43TSJ1"/>
<sequence>MPSGQAPAGQPNGGEMHHAQDEEAPQNPGATTTDSGDASSPQAKPLNNVLNGGGSNNAPMPANPLISPGFSPGYPSNNKDTSSSSSPPSGDVFANDVDPATNDQLPAALASGAGTPDSPSAGMPSRQFQAQVQQRFAQYLNNVFSAQVYNATHSDVENIENYQTYTSKIVEDYRDQSCPNMTTIHEQLVTDLYYFQSILNTTRVRYNQVKDIYRSECAK</sequence>
<comment type="caution">
    <text evidence="2">The sequence shown here is derived from an EMBL/GenBank/DDBJ whole genome shotgun (WGS) entry which is preliminary data.</text>
</comment>
<name>A0AA43TSJ1_9LECA</name>
<feature type="region of interest" description="Disordered" evidence="1">
    <location>
        <begin position="1"/>
        <end position="126"/>
    </location>
</feature>
<organism evidence="2 3">
    <name type="scientific">Ramalina farinacea</name>
    <dbReference type="NCBI Taxonomy" id="258253"/>
    <lineage>
        <taxon>Eukaryota</taxon>
        <taxon>Fungi</taxon>
        <taxon>Dikarya</taxon>
        <taxon>Ascomycota</taxon>
        <taxon>Pezizomycotina</taxon>
        <taxon>Lecanoromycetes</taxon>
        <taxon>OSLEUM clade</taxon>
        <taxon>Lecanoromycetidae</taxon>
        <taxon>Lecanorales</taxon>
        <taxon>Lecanorineae</taxon>
        <taxon>Ramalinaceae</taxon>
        <taxon>Ramalina</taxon>
    </lineage>
</organism>
<dbReference type="Proteomes" id="UP001161017">
    <property type="component" value="Unassembled WGS sequence"/>
</dbReference>
<evidence type="ECO:0000313" key="3">
    <source>
        <dbReference type="Proteomes" id="UP001161017"/>
    </source>
</evidence>
<gene>
    <name evidence="2" type="ORF">OHK93_005938</name>
</gene>
<accession>A0AA43TSJ1</accession>
<evidence type="ECO:0000313" key="2">
    <source>
        <dbReference type="EMBL" id="MDI1486678.1"/>
    </source>
</evidence>